<evidence type="ECO:0000313" key="1">
    <source>
        <dbReference type="EMBL" id="KAB5330557.1"/>
    </source>
</evidence>
<comment type="caution">
    <text evidence="2">The sequence shown here is derived from an EMBL/GenBank/DDBJ whole genome shotgun (WGS) entry which is preliminary data.</text>
</comment>
<proteinExistence type="predicted"/>
<protein>
    <submittedName>
        <fullName evidence="2">Uncharacterized protein</fullName>
    </submittedName>
</protein>
<reference evidence="2 3" key="1">
    <citation type="submission" date="2018-08" db="EMBL/GenBank/DDBJ databases">
        <title>A genome reference for cultivated species of the human gut microbiota.</title>
        <authorList>
            <person name="Zou Y."/>
            <person name="Xue W."/>
            <person name="Luo G."/>
        </authorList>
    </citation>
    <scope>NUCLEOTIDE SEQUENCE [LARGE SCALE GENOMIC DNA]</scope>
    <source>
        <strain evidence="2 3">TF03-6</strain>
    </source>
</reference>
<sequence>MKRYWFELTDEHYNDLGAAISDGWQKSPAIAEAKRWMKENGVKAAILVCNSMATDNILDMIHIEEK</sequence>
<evidence type="ECO:0000313" key="2">
    <source>
        <dbReference type="EMBL" id="RGM12937.1"/>
    </source>
</evidence>
<dbReference type="EMBL" id="QSSV01000011">
    <property type="protein sequence ID" value="RGM12937.1"/>
    <property type="molecule type" value="Genomic_DNA"/>
</dbReference>
<dbReference type="RefSeq" id="WP_007763208.1">
    <property type="nucleotide sequence ID" value="NZ_CAXSRQ010000004.1"/>
</dbReference>
<dbReference type="Proteomes" id="UP000431177">
    <property type="component" value="Unassembled WGS sequence"/>
</dbReference>
<dbReference type="AlphaFoldDB" id="A0A3E4UNF0"/>
<dbReference type="Proteomes" id="UP000261223">
    <property type="component" value="Unassembled WGS sequence"/>
</dbReference>
<reference evidence="1 4" key="2">
    <citation type="journal article" date="2019" name="Nat. Med.">
        <title>A library of human gut bacterial isolates paired with longitudinal multiomics data enables mechanistic microbiome research.</title>
        <authorList>
            <person name="Poyet M."/>
            <person name="Groussin M."/>
            <person name="Gibbons S.M."/>
            <person name="Avila-Pacheco J."/>
            <person name="Jiang X."/>
            <person name="Kearney S.M."/>
            <person name="Perrotta A.R."/>
            <person name="Berdy B."/>
            <person name="Zhao S."/>
            <person name="Lieberman T.D."/>
            <person name="Swanson P.K."/>
            <person name="Smith M."/>
            <person name="Roesemann S."/>
            <person name="Alexander J.E."/>
            <person name="Rich S.A."/>
            <person name="Livny J."/>
            <person name="Vlamakis H."/>
            <person name="Clish C."/>
            <person name="Bullock K."/>
            <person name="Deik A."/>
            <person name="Scott J."/>
            <person name="Pierce K.A."/>
            <person name="Xavier R.J."/>
            <person name="Alm E.J."/>
        </authorList>
    </citation>
    <scope>NUCLEOTIDE SEQUENCE [LARGE SCALE GENOMIC DNA]</scope>
    <source>
        <strain evidence="1 4">BIOML-A2</strain>
    </source>
</reference>
<organism evidence="2 3">
    <name type="scientific">Bacteroides stercoris</name>
    <dbReference type="NCBI Taxonomy" id="46506"/>
    <lineage>
        <taxon>Bacteria</taxon>
        <taxon>Pseudomonadati</taxon>
        <taxon>Bacteroidota</taxon>
        <taxon>Bacteroidia</taxon>
        <taxon>Bacteroidales</taxon>
        <taxon>Bacteroidaceae</taxon>
        <taxon>Bacteroides</taxon>
    </lineage>
</organism>
<name>A0A3E4UNF0_BACSE</name>
<evidence type="ECO:0000313" key="4">
    <source>
        <dbReference type="Proteomes" id="UP000431177"/>
    </source>
</evidence>
<evidence type="ECO:0000313" key="3">
    <source>
        <dbReference type="Proteomes" id="UP000261223"/>
    </source>
</evidence>
<dbReference type="EMBL" id="WCLA01000001">
    <property type="protein sequence ID" value="KAB5330557.1"/>
    <property type="molecule type" value="Genomic_DNA"/>
</dbReference>
<gene>
    <name evidence="2" type="ORF">DXC34_09865</name>
    <name evidence="1" type="ORF">F9950_00380</name>
</gene>
<accession>A0A3E4UNF0</accession>